<name>A0A1X3IW48_ECOLX</name>
<dbReference type="RefSeq" id="WP_000035091.1">
    <property type="nucleotide sequence ID" value="NZ_ADIZ01000031.1"/>
</dbReference>
<accession>A0A1X3IW48</accession>
<dbReference type="Proteomes" id="UP000193942">
    <property type="component" value="Unassembled WGS sequence"/>
</dbReference>
<protein>
    <submittedName>
        <fullName evidence="1">Uncharacterized protein</fullName>
    </submittedName>
</protein>
<comment type="caution">
    <text evidence="1">The sequence shown here is derived from an EMBL/GenBank/DDBJ whole genome shotgun (WGS) entry which is preliminary data.</text>
</comment>
<reference evidence="1 2" key="1">
    <citation type="submission" date="2010-04" db="EMBL/GenBank/DDBJ databases">
        <title>The Genome Sequence of Escherichia coli TA447.</title>
        <authorList>
            <consortium name="The Broad Institute Genome Sequencing Platform"/>
            <consortium name="The Broad Institute Genome Sequencing Center for Infectious Disease"/>
            <person name="Feldgarden M."/>
            <person name="Gordon D.M."/>
            <person name="Johnson J.R."/>
            <person name="Johnston B.D."/>
            <person name="Young S."/>
            <person name="Zeng Q."/>
            <person name="Koehrsen M."/>
            <person name="Alvarado L."/>
            <person name="Berlin A.M."/>
            <person name="Borenstein D."/>
            <person name="Chapman S.B."/>
            <person name="Chen Z."/>
            <person name="Engels R."/>
            <person name="Freedman E."/>
            <person name="Gellesch M."/>
            <person name="Goldberg J."/>
            <person name="Griggs A."/>
            <person name="Gujja S."/>
            <person name="Heilman E.R."/>
            <person name="Heiman D.I."/>
            <person name="Hepburn T.A."/>
            <person name="Howarth C."/>
            <person name="Jen D."/>
            <person name="Larson L."/>
            <person name="Mehta T."/>
            <person name="Park D."/>
            <person name="Pearson M."/>
            <person name="Richards J."/>
            <person name="Roberts A."/>
            <person name="Saif S."/>
            <person name="Shea T.D."/>
            <person name="Shenoy N."/>
            <person name="Sisk P."/>
            <person name="Stolte C."/>
            <person name="Sykes S.N."/>
            <person name="Walk T."/>
            <person name="White J."/>
            <person name="Yandava C."/>
            <person name="Haas B."/>
            <person name="Henn M.R."/>
            <person name="Nusbaum C."/>
            <person name="Birren B."/>
        </authorList>
    </citation>
    <scope>NUCLEOTIDE SEQUENCE [LARGE SCALE GENOMIC DNA]</scope>
    <source>
        <strain evidence="1 2">TA447</strain>
    </source>
</reference>
<gene>
    <name evidence="1" type="ORF">ECXG_00805</name>
</gene>
<proteinExistence type="predicted"/>
<dbReference type="AlphaFoldDB" id="A0A1X3IW48"/>
<evidence type="ECO:0000313" key="2">
    <source>
        <dbReference type="Proteomes" id="UP000193942"/>
    </source>
</evidence>
<dbReference type="EMBL" id="ADIZ01000031">
    <property type="protein sequence ID" value="OSK92295.1"/>
    <property type="molecule type" value="Genomic_DNA"/>
</dbReference>
<evidence type="ECO:0000313" key="1">
    <source>
        <dbReference type="EMBL" id="OSK92295.1"/>
    </source>
</evidence>
<sequence length="255" mass="28805">MAPALIPSYNKDLNITPFGEKRLIESFYFFTAEAGLLRADEYIVSSGEFQYYLDVYQLGCSTDDFFLDYGSDLLDSKVPMQDLVNTLLGLDMVDDNKTIRIGRIQFNDFNFIEENGQMMTGKQVKSAVIAQDFQSAGLAREIYKMLARKHEFLICDNIQSIAGGALWASSIIRIAEVRIYNSRTKKFMDILGPGARGVSGTLPWSANDLSVDEIVRWGRAYDDENCCRHIVHVICKDRLIDDQFHDYVSIGGATE</sequence>
<organism evidence="1 2">
    <name type="scientific">Escherichia coli TA447</name>
    <dbReference type="NCBI Taxonomy" id="656447"/>
    <lineage>
        <taxon>Bacteria</taxon>
        <taxon>Pseudomonadati</taxon>
        <taxon>Pseudomonadota</taxon>
        <taxon>Gammaproteobacteria</taxon>
        <taxon>Enterobacterales</taxon>
        <taxon>Enterobacteriaceae</taxon>
        <taxon>Escherichia</taxon>
    </lineage>
</organism>